<dbReference type="GO" id="GO:0006631">
    <property type="term" value="P:fatty acid metabolic process"/>
    <property type="evidence" value="ECO:0007669"/>
    <property type="project" value="TreeGrafter"/>
</dbReference>
<accession>A0A812T3V9</accession>
<dbReference type="PANTHER" id="PTHR43201:SF10">
    <property type="entry name" value="CARRIER DOMAIN-CONTAINING PROTEIN"/>
    <property type="match status" value="1"/>
</dbReference>
<comment type="caution">
    <text evidence="3">The sequence shown here is derived from an EMBL/GenBank/DDBJ whole genome shotgun (WGS) entry which is preliminary data.</text>
</comment>
<keyword evidence="4" id="KW-1185">Reference proteome</keyword>
<dbReference type="GO" id="GO:0031956">
    <property type="term" value="F:medium-chain fatty acid-CoA ligase activity"/>
    <property type="evidence" value="ECO:0007669"/>
    <property type="project" value="TreeGrafter"/>
</dbReference>
<dbReference type="Pfam" id="PF00501">
    <property type="entry name" value="AMP-binding"/>
    <property type="match status" value="1"/>
</dbReference>
<gene>
    <name evidence="3" type="ORF">SNEC2469_LOCUS14801</name>
</gene>
<name>A0A812T3V9_9DINO</name>
<feature type="domain" description="AMP-dependent synthetase/ligase" evidence="2">
    <location>
        <begin position="83"/>
        <end position="417"/>
    </location>
</feature>
<protein>
    <recommendedName>
        <fullName evidence="2">AMP-dependent synthetase/ligase domain-containing protein</fullName>
    </recommendedName>
</protein>
<organism evidence="3 4">
    <name type="scientific">Symbiodinium necroappetens</name>
    <dbReference type="NCBI Taxonomy" id="1628268"/>
    <lineage>
        <taxon>Eukaryota</taxon>
        <taxon>Sar</taxon>
        <taxon>Alveolata</taxon>
        <taxon>Dinophyceae</taxon>
        <taxon>Suessiales</taxon>
        <taxon>Symbiodiniaceae</taxon>
        <taxon>Symbiodinium</taxon>
    </lineage>
</organism>
<dbReference type="InterPro" id="IPR000873">
    <property type="entry name" value="AMP-dep_synth/lig_dom"/>
</dbReference>
<feature type="region of interest" description="Disordered" evidence="1">
    <location>
        <begin position="497"/>
        <end position="536"/>
    </location>
</feature>
<dbReference type="SUPFAM" id="SSF56801">
    <property type="entry name" value="Acetyl-CoA synthetase-like"/>
    <property type="match status" value="1"/>
</dbReference>
<reference evidence="3" key="1">
    <citation type="submission" date="2021-02" db="EMBL/GenBank/DDBJ databases">
        <authorList>
            <person name="Dougan E. K."/>
            <person name="Rhodes N."/>
            <person name="Thang M."/>
            <person name="Chan C."/>
        </authorList>
    </citation>
    <scope>NUCLEOTIDE SEQUENCE</scope>
</reference>
<evidence type="ECO:0000313" key="3">
    <source>
        <dbReference type="EMBL" id="CAE7517651.1"/>
    </source>
</evidence>
<proteinExistence type="predicted"/>
<evidence type="ECO:0000256" key="1">
    <source>
        <dbReference type="SAM" id="MobiDB-lite"/>
    </source>
</evidence>
<dbReference type="OrthoDB" id="16262at2759"/>
<dbReference type="PANTHER" id="PTHR43201">
    <property type="entry name" value="ACYL-COA SYNTHETASE"/>
    <property type="match status" value="1"/>
</dbReference>
<dbReference type="Proteomes" id="UP000601435">
    <property type="component" value="Unassembled WGS sequence"/>
</dbReference>
<evidence type="ECO:0000313" key="4">
    <source>
        <dbReference type="Proteomes" id="UP000601435"/>
    </source>
</evidence>
<dbReference type="InterPro" id="IPR042099">
    <property type="entry name" value="ANL_N_sf"/>
</dbReference>
<feature type="compositionally biased region" description="Basic and acidic residues" evidence="1">
    <location>
        <begin position="501"/>
        <end position="524"/>
    </location>
</feature>
<dbReference type="Gene3D" id="3.40.50.12780">
    <property type="entry name" value="N-terminal domain of ligase-like"/>
    <property type="match status" value="1"/>
</dbReference>
<dbReference type="EMBL" id="CAJNJA010023855">
    <property type="protein sequence ID" value="CAE7517651.1"/>
    <property type="molecule type" value="Genomic_DNA"/>
</dbReference>
<dbReference type="AlphaFoldDB" id="A0A812T3V9"/>
<evidence type="ECO:0000259" key="2">
    <source>
        <dbReference type="Pfam" id="PF00501"/>
    </source>
</evidence>
<sequence>MEAQDMGGAVQAHDIGPVMPAQSCYDPKAHKMATDFVGGDWKTFWDFLPDKDEPFLFSTDGRRPLSFKELKAFIVDEKNDIPGMGREDRLCLVFPTGPELAVAYLAFAVRCTVAPLNLYLRADEFDFEYDDLPCKGLVVQKADGLDAEDKAATTIAVAQARKKKIQIILQLIPSPEVAGLFTIEKHAAGKPLTGEKLGPPLETVKREHVCLVLHTSGTTKKPKIVPITHESMATGGMCHAAANLLGPDDVFINTMPMFHIAGLMENLLMSAYSGAKFIALPGQYQAHSFFAAMSKEPLPTSYSAVPAHHMSLMTLAKEAKNFESPLRVIRNDSAALLPSLAEQMEEFFKATVLPAYSMTEANPLCSNPRFGVRKLKSVGPAVGPEVAVMEGWPGNKRMGPGEEGEVCVSGPCVMKGYEMRPHMDKDPNAEAFTDGYMRSGDKGWMDEDGYLYLIGRFKELINRAGEKISPFEVEDALKPRCFLFAWPVPACLRWSGAGRKGGREEGRKGGREEGRKGGREEGRKGGRKQTGRPRLVCQVLPSLWGSLGS</sequence>